<evidence type="ECO:0000256" key="2">
    <source>
        <dbReference type="ARBA" id="ARBA00008860"/>
    </source>
</evidence>
<dbReference type="GO" id="GO:0005762">
    <property type="term" value="C:mitochondrial large ribosomal subunit"/>
    <property type="evidence" value="ECO:0007669"/>
    <property type="project" value="TreeGrafter"/>
</dbReference>
<dbReference type="Proteomes" id="UP000274756">
    <property type="component" value="Unassembled WGS sequence"/>
</dbReference>
<name>A0A3P7SHV5_DRAME</name>
<reference evidence="9 10" key="1">
    <citation type="submission" date="2018-11" db="EMBL/GenBank/DDBJ databases">
        <authorList>
            <consortium name="Pathogen Informatics"/>
        </authorList>
    </citation>
    <scope>NUCLEOTIDE SEQUENCE [LARGE SCALE GENOMIC DNA]</scope>
</reference>
<dbReference type="PANTHER" id="PTHR31542">
    <property type="entry name" value="39A RIBOSOMAL PROTEIN L50, MITOCHONDRIAL"/>
    <property type="match status" value="1"/>
</dbReference>
<keyword evidence="10" id="KW-1185">Reference proteome</keyword>
<keyword evidence="8" id="KW-0472">Membrane</keyword>
<dbReference type="InterPro" id="IPR018305">
    <property type="entry name" value="Ribosomal_m50"/>
</dbReference>
<evidence type="ECO:0000256" key="6">
    <source>
        <dbReference type="ARBA" id="ARBA00035183"/>
    </source>
</evidence>
<dbReference type="PANTHER" id="PTHR31542:SF1">
    <property type="entry name" value="LARGE RIBOSOMAL SUBUNIT PROTEIN ML50"/>
    <property type="match status" value="1"/>
</dbReference>
<proteinExistence type="inferred from homology"/>
<evidence type="ECO:0000256" key="1">
    <source>
        <dbReference type="ARBA" id="ARBA00004173"/>
    </source>
</evidence>
<keyword evidence="8" id="KW-0812">Transmembrane</keyword>
<evidence type="ECO:0000256" key="5">
    <source>
        <dbReference type="ARBA" id="ARBA00023274"/>
    </source>
</evidence>
<keyword evidence="8" id="KW-1133">Transmembrane helix</keyword>
<dbReference type="OrthoDB" id="9939609at2759"/>
<accession>A0A3P7SHV5</accession>
<keyword evidence="5" id="KW-0687">Ribonucleoprotein</keyword>
<comment type="similarity">
    <text evidence="2">Belongs to the mitochondrion-specific ribosomal protein mL50 family.</text>
</comment>
<gene>
    <name evidence="9" type="ORF">DME_LOCUS3765</name>
</gene>
<keyword evidence="3" id="KW-0689">Ribosomal protein</keyword>
<keyword evidence="4" id="KW-0496">Mitochondrion</keyword>
<evidence type="ECO:0000256" key="7">
    <source>
        <dbReference type="ARBA" id="ARBA00035398"/>
    </source>
</evidence>
<dbReference type="AlphaFoldDB" id="A0A3P7SHV5"/>
<sequence>MQKLRTIQPKTLSETNGIAGFDGSEVSHEMDIDSIRARGYVSYFILAVILAVFLIFINFSTFHLNFKDKFFKSFFSFMKYRYKYYPLRNLDQIIFDVIKNKIPSGLLLDSLGKKLKHTIPNCELHRIKTLANVIDFYRLPVKNLTEYDSMVRGENGDLPKNLYMLENPVRFHPEDKESYHGGITAYPGVGGAVFGIRNQRIYRQFQPKKDWFDYEDQTFNFKRPDANMPWNTEIAEKMDRYPNLKYNLKLKGFRRLGPPK</sequence>
<feature type="transmembrane region" description="Helical" evidence="8">
    <location>
        <begin position="40"/>
        <end position="59"/>
    </location>
</feature>
<evidence type="ECO:0000256" key="8">
    <source>
        <dbReference type="SAM" id="Phobius"/>
    </source>
</evidence>
<evidence type="ECO:0000313" key="9">
    <source>
        <dbReference type="EMBL" id="VDN53792.1"/>
    </source>
</evidence>
<protein>
    <recommendedName>
        <fullName evidence="6">Large ribosomal subunit protein mL50</fullName>
    </recommendedName>
    <alternativeName>
        <fullName evidence="7">39S ribosomal protein L50, mitochondrial</fullName>
    </alternativeName>
</protein>
<evidence type="ECO:0000313" key="10">
    <source>
        <dbReference type="Proteomes" id="UP000274756"/>
    </source>
</evidence>
<organism evidence="9 10">
    <name type="scientific">Dracunculus medinensis</name>
    <name type="common">Guinea worm</name>
    <dbReference type="NCBI Taxonomy" id="318479"/>
    <lineage>
        <taxon>Eukaryota</taxon>
        <taxon>Metazoa</taxon>
        <taxon>Ecdysozoa</taxon>
        <taxon>Nematoda</taxon>
        <taxon>Chromadorea</taxon>
        <taxon>Rhabditida</taxon>
        <taxon>Spirurina</taxon>
        <taxon>Dracunculoidea</taxon>
        <taxon>Dracunculidae</taxon>
        <taxon>Dracunculus</taxon>
    </lineage>
</organism>
<evidence type="ECO:0000256" key="3">
    <source>
        <dbReference type="ARBA" id="ARBA00022980"/>
    </source>
</evidence>
<evidence type="ECO:0000256" key="4">
    <source>
        <dbReference type="ARBA" id="ARBA00023128"/>
    </source>
</evidence>
<dbReference type="STRING" id="318479.A0A3P7SHV5"/>
<comment type="subcellular location">
    <subcellularLocation>
        <location evidence="1">Mitochondrion</location>
    </subcellularLocation>
</comment>
<dbReference type="EMBL" id="UYYG01000182">
    <property type="protein sequence ID" value="VDN53792.1"/>
    <property type="molecule type" value="Genomic_DNA"/>
</dbReference>